<name>A0A183ED77_9BILA</name>
<feature type="region of interest" description="Disordered" evidence="1">
    <location>
        <begin position="1"/>
        <end position="82"/>
    </location>
</feature>
<dbReference type="OrthoDB" id="5835382at2759"/>
<dbReference type="EMBL" id="UYRT01087589">
    <property type="protein sequence ID" value="VDN32723.1"/>
    <property type="molecule type" value="Genomic_DNA"/>
</dbReference>
<dbReference type="Proteomes" id="UP000271098">
    <property type="component" value="Unassembled WGS sequence"/>
</dbReference>
<gene>
    <name evidence="2" type="ORF">GPUH_LOCUS18920</name>
</gene>
<evidence type="ECO:0000256" key="1">
    <source>
        <dbReference type="SAM" id="MobiDB-lite"/>
    </source>
</evidence>
<sequence length="97" mass="10971">MEPAAGEHQSRSRVRTPRASSPLHPSNFEDRLASLETEEEFRASLEKCPKGGDSLERNPPPKEVEEITAKPPEQKLPPRTPGIVWHLSRLKKSSEHR</sequence>
<evidence type="ECO:0000313" key="2">
    <source>
        <dbReference type="EMBL" id="VDN32723.1"/>
    </source>
</evidence>
<evidence type="ECO:0000313" key="4">
    <source>
        <dbReference type="WBParaSite" id="GPUH_0001894301-mRNA-1"/>
    </source>
</evidence>
<accession>A0A183ED77</accession>
<keyword evidence="3" id="KW-1185">Reference proteome</keyword>
<feature type="compositionally biased region" description="Basic and acidic residues" evidence="1">
    <location>
        <begin position="40"/>
        <end position="68"/>
    </location>
</feature>
<proteinExistence type="predicted"/>
<dbReference type="WBParaSite" id="GPUH_0001894301-mRNA-1">
    <property type="protein sequence ID" value="GPUH_0001894301-mRNA-1"/>
    <property type="gene ID" value="GPUH_0001894301"/>
</dbReference>
<reference evidence="2 3" key="2">
    <citation type="submission" date="2018-11" db="EMBL/GenBank/DDBJ databases">
        <authorList>
            <consortium name="Pathogen Informatics"/>
        </authorList>
    </citation>
    <scope>NUCLEOTIDE SEQUENCE [LARGE SCALE GENOMIC DNA]</scope>
</reference>
<dbReference type="AlphaFoldDB" id="A0A183ED77"/>
<protein>
    <submittedName>
        <fullName evidence="4">CDCA2</fullName>
    </submittedName>
</protein>
<reference evidence="4" key="1">
    <citation type="submission" date="2016-06" db="UniProtKB">
        <authorList>
            <consortium name="WormBaseParasite"/>
        </authorList>
    </citation>
    <scope>IDENTIFICATION</scope>
</reference>
<organism evidence="4">
    <name type="scientific">Gongylonema pulchrum</name>
    <dbReference type="NCBI Taxonomy" id="637853"/>
    <lineage>
        <taxon>Eukaryota</taxon>
        <taxon>Metazoa</taxon>
        <taxon>Ecdysozoa</taxon>
        <taxon>Nematoda</taxon>
        <taxon>Chromadorea</taxon>
        <taxon>Rhabditida</taxon>
        <taxon>Spirurina</taxon>
        <taxon>Spiruromorpha</taxon>
        <taxon>Spiruroidea</taxon>
        <taxon>Gongylonematidae</taxon>
        <taxon>Gongylonema</taxon>
    </lineage>
</organism>
<evidence type="ECO:0000313" key="3">
    <source>
        <dbReference type="Proteomes" id="UP000271098"/>
    </source>
</evidence>